<keyword evidence="2" id="KW-0472">Membrane</keyword>
<feature type="non-terminal residue" evidence="3">
    <location>
        <position position="1"/>
    </location>
</feature>
<dbReference type="Proteomes" id="UP001147653">
    <property type="component" value="Unassembled WGS sequence"/>
</dbReference>
<feature type="region of interest" description="Disordered" evidence="1">
    <location>
        <begin position="392"/>
        <end position="412"/>
    </location>
</feature>
<dbReference type="RefSeq" id="WP_270030074.1">
    <property type="nucleotide sequence ID" value="NZ_JAPDDP010000122.1"/>
</dbReference>
<keyword evidence="2" id="KW-0812">Transmembrane</keyword>
<proteinExistence type="predicted"/>
<feature type="transmembrane region" description="Helical" evidence="2">
    <location>
        <begin position="56"/>
        <end position="79"/>
    </location>
</feature>
<dbReference type="EMBL" id="JAPDDP010000122">
    <property type="protein sequence ID" value="MDA0185567.1"/>
    <property type="molecule type" value="Genomic_DNA"/>
</dbReference>
<evidence type="ECO:0000256" key="1">
    <source>
        <dbReference type="SAM" id="MobiDB-lite"/>
    </source>
</evidence>
<organism evidence="3 4">
    <name type="scientific">Solirubrobacter phytolaccae</name>
    <dbReference type="NCBI Taxonomy" id="1404360"/>
    <lineage>
        <taxon>Bacteria</taxon>
        <taxon>Bacillati</taxon>
        <taxon>Actinomycetota</taxon>
        <taxon>Thermoleophilia</taxon>
        <taxon>Solirubrobacterales</taxon>
        <taxon>Solirubrobacteraceae</taxon>
        <taxon>Solirubrobacter</taxon>
    </lineage>
</organism>
<comment type="caution">
    <text evidence="3">The sequence shown here is derived from an EMBL/GenBank/DDBJ whole genome shotgun (WGS) entry which is preliminary data.</text>
</comment>
<name>A0A9X3SJS1_9ACTN</name>
<gene>
    <name evidence="3" type="ORF">OJ997_35005</name>
</gene>
<reference evidence="3" key="1">
    <citation type="submission" date="2022-10" db="EMBL/GenBank/DDBJ databases">
        <title>The WGS of Solirubrobacter phytolaccae KCTC 29190.</title>
        <authorList>
            <person name="Jiang Z."/>
        </authorList>
    </citation>
    <scope>NUCLEOTIDE SEQUENCE</scope>
    <source>
        <strain evidence="3">KCTC 29190</strain>
    </source>
</reference>
<evidence type="ECO:0000313" key="3">
    <source>
        <dbReference type="EMBL" id="MDA0185567.1"/>
    </source>
</evidence>
<protein>
    <submittedName>
        <fullName evidence="3">Uncharacterized protein</fullName>
    </submittedName>
</protein>
<sequence length="412" mass="43401">GGGAPPGRGDDLPALAASGDALVAAARRDELPSIEAFGERLVARARRPPRRRRLRSVAIALAVVLPVGATSGAATAVVLRQTVISAPVPEQVPDEQTPLAGTAVVSKLRAADPGGGPPWTLRVARSKTGFTCTTVGQVQDGVFGLVGLDGTFRRLPGELSDACGQGGTLTGARVMAADLRKDVRSVVYGVAGDDLRAAVMLTATGQRRLKLGPGGTYVAVLRGYPEDHLLDLRLEFADGHSERHKLGNSRSTVPDPEGAQAWAVDRYVLGTRLRCAFVREARASGQERVKSPTACLGLRKSKRLWVADARTLRPGDQGVPGFDRWTWLNAPERTVVWGVARSHDAVRKVVLLGAGAPKALTISKQGAFAAVLPATTKPETLSLDVTLADGTVQHGKPGEGLVPDLVKSRRPR</sequence>
<evidence type="ECO:0000256" key="2">
    <source>
        <dbReference type="SAM" id="Phobius"/>
    </source>
</evidence>
<keyword evidence="2" id="KW-1133">Transmembrane helix</keyword>
<dbReference type="AlphaFoldDB" id="A0A9X3SJS1"/>
<evidence type="ECO:0000313" key="4">
    <source>
        <dbReference type="Proteomes" id="UP001147653"/>
    </source>
</evidence>
<keyword evidence="4" id="KW-1185">Reference proteome</keyword>
<accession>A0A9X3SJS1</accession>